<gene>
    <name evidence="3" type="ORF">SAMN00777080_4670</name>
</gene>
<name>A0A1W2HBL4_9BACT</name>
<dbReference type="EMBL" id="LT838813">
    <property type="protein sequence ID" value="SMD45996.1"/>
    <property type="molecule type" value="Genomic_DNA"/>
</dbReference>
<reference evidence="4" key="1">
    <citation type="submission" date="2017-04" db="EMBL/GenBank/DDBJ databases">
        <authorList>
            <person name="Varghese N."/>
            <person name="Submissions S."/>
        </authorList>
    </citation>
    <scope>NUCLEOTIDE SEQUENCE [LARGE SCALE GENOMIC DNA]</scope>
    <source>
        <strain evidence="4">DSM 16537</strain>
    </source>
</reference>
<evidence type="ECO:0000313" key="3">
    <source>
        <dbReference type="EMBL" id="SMD45996.1"/>
    </source>
</evidence>
<feature type="domain" description="HPP transmembrane region" evidence="2">
    <location>
        <begin position="39"/>
        <end position="201"/>
    </location>
</feature>
<dbReference type="InterPro" id="IPR058581">
    <property type="entry name" value="TM_HPP"/>
</dbReference>
<dbReference type="PANTHER" id="PTHR33741">
    <property type="entry name" value="TRANSMEMBRANE PROTEIN DDB_G0269096-RELATED"/>
    <property type="match status" value="1"/>
</dbReference>
<feature type="transmembrane region" description="Helical" evidence="1">
    <location>
        <begin position="102"/>
        <end position="120"/>
    </location>
</feature>
<keyword evidence="1" id="KW-0812">Transmembrane</keyword>
<dbReference type="PANTHER" id="PTHR33741:SF5">
    <property type="entry name" value="TRANSMEMBRANE PROTEIN DDB_G0269096-RELATED"/>
    <property type="match status" value="1"/>
</dbReference>
<evidence type="ECO:0000259" key="2">
    <source>
        <dbReference type="Pfam" id="PF04982"/>
    </source>
</evidence>
<dbReference type="InterPro" id="IPR007065">
    <property type="entry name" value="HPP"/>
</dbReference>
<organism evidence="3 4">
    <name type="scientific">Aquiflexum balticum DSM 16537</name>
    <dbReference type="NCBI Taxonomy" id="758820"/>
    <lineage>
        <taxon>Bacteria</taxon>
        <taxon>Pseudomonadati</taxon>
        <taxon>Bacteroidota</taxon>
        <taxon>Cytophagia</taxon>
        <taxon>Cytophagales</taxon>
        <taxon>Cyclobacteriaceae</taxon>
        <taxon>Aquiflexum</taxon>
    </lineage>
</organism>
<evidence type="ECO:0000256" key="1">
    <source>
        <dbReference type="SAM" id="Phobius"/>
    </source>
</evidence>
<feature type="transmembrane region" description="Helical" evidence="1">
    <location>
        <begin position="72"/>
        <end position="90"/>
    </location>
</feature>
<sequence>MKVLRNKAYRNLLIFEAMKKKKLKKSLQKARYIVYKETRHNPTDNAWSFFGGFLGLSAIGLLQSLFHSDENTDILFLIGAFGATSVILFGNPHGPFAQPRNLFFGSLISAVIGVTVYKFFFIDSMIWFSPALSVSLAILAMQYTKTLHPPGGAIALIANIGSGEIKSMGYFYVINPILTGIIILFVMAILFNNLSKNRIYPYKEVEIRPLKYAEKIYFWKKETNQPDIV</sequence>
<dbReference type="Pfam" id="PF04982">
    <property type="entry name" value="TM_HPP"/>
    <property type="match status" value="1"/>
</dbReference>
<dbReference type="STRING" id="758820.SAMN00777080_4670"/>
<feature type="transmembrane region" description="Helical" evidence="1">
    <location>
        <begin position="170"/>
        <end position="191"/>
    </location>
</feature>
<proteinExistence type="predicted"/>
<keyword evidence="1" id="KW-1133">Transmembrane helix</keyword>
<feature type="transmembrane region" description="Helical" evidence="1">
    <location>
        <begin position="46"/>
        <end position="66"/>
    </location>
</feature>
<accession>A0A1W2HBL4</accession>
<evidence type="ECO:0000313" key="4">
    <source>
        <dbReference type="Proteomes" id="UP000192333"/>
    </source>
</evidence>
<dbReference type="Proteomes" id="UP000192333">
    <property type="component" value="Chromosome I"/>
</dbReference>
<dbReference type="AlphaFoldDB" id="A0A1W2HBL4"/>
<keyword evidence="1" id="KW-0472">Membrane</keyword>
<keyword evidence="4" id="KW-1185">Reference proteome</keyword>
<protein>
    <submittedName>
        <fullName evidence="3">CBS-domain-containing membrane protein</fullName>
    </submittedName>
</protein>